<comment type="caution">
    <text evidence="1">The sequence shown here is derived from an EMBL/GenBank/DDBJ whole genome shotgun (WGS) entry which is preliminary data.</text>
</comment>
<dbReference type="SUPFAM" id="SSF52266">
    <property type="entry name" value="SGNH hydrolase"/>
    <property type="match status" value="1"/>
</dbReference>
<gene>
    <name evidence="1" type="ORF">BN847_0002580</name>
</gene>
<dbReference type="PANTHER" id="PTHR37981:SF1">
    <property type="entry name" value="SGNH HYDROLASE-TYPE ESTERASE DOMAIN-CONTAINING PROTEIN"/>
    <property type="match status" value="1"/>
</dbReference>
<dbReference type="InterPro" id="IPR036514">
    <property type="entry name" value="SGNH_hydro_sf"/>
</dbReference>
<dbReference type="InterPro" id="IPR037460">
    <property type="entry name" value="SEST-like"/>
</dbReference>
<dbReference type="GO" id="GO:0016788">
    <property type="term" value="F:hydrolase activity, acting on ester bonds"/>
    <property type="evidence" value="ECO:0007669"/>
    <property type="project" value="InterPro"/>
</dbReference>
<dbReference type="AlphaFoldDB" id="A0A096PCC6"/>
<reference evidence="1" key="1">
    <citation type="submission" date="2013-05" db="EMBL/GenBank/DDBJ databases">
        <title>Draft genome sequences of six wheat associated Fusarium spp. isolates.</title>
        <authorList>
            <person name="Moolhuijzen P.M."/>
            <person name="Manners J.M."/>
            <person name="Wilcox S."/>
            <person name="Bellgard M.I."/>
            <person name="Gardiner D.M."/>
        </authorList>
    </citation>
    <scope>NUCLEOTIDE SEQUENCE</scope>
    <source>
        <strain evidence="1">CS3427</strain>
    </source>
</reference>
<proteinExistence type="predicted"/>
<dbReference type="GO" id="GO:0006629">
    <property type="term" value="P:lipid metabolic process"/>
    <property type="evidence" value="ECO:0007669"/>
    <property type="project" value="TreeGrafter"/>
</dbReference>
<evidence type="ECO:0000313" key="1">
    <source>
        <dbReference type="EMBL" id="CEG02359.1"/>
    </source>
</evidence>
<organism evidence="1">
    <name type="scientific">Fusarium pseudograminearum CS3427</name>
    <dbReference type="NCBI Taxonomy" id="1318457"/>
    <lineage>
        <taxon>Eukaryota</taxon>
        <taxon>Fungi</taxon>
        <taxon>Dikarya</taxon>
        <taxon>Ascomycota</taxon>
        <taxon>Pezizomycotina</taxon>
        <taxon>Sordariomycetes</taxon>
        <taxon>Hypocreomycetidae</taxon>
        <taxon>Hypocreales</taxon>
        <taxon>Nectriaceae</taxon>
        <taxon>Fusarium</taxon>
    </lineage>
</organism>
<dbReference type="EMBL" id="CBMD010000025">
    <property type="protein sequence ID" value="CEG02359.1"/>
    <property type="molecule type" value="Genomic_DNA"/>
</dbReference>
<name>A0A096PCC6_FUSPS</name>
<sequence>MGVFTKAQAEAAKLIAEVDKDYAWAKDFDWDSLSRGCEAQIEYSKSLATSDTFGKNLDGVLSAAKKKLNNGAKIYVTGYAKFFSEDLSDECDKVTWTTWLYKLENLGQPAAYLTKARRSAMNNLVDYVNGQLRTAVERAGDSVRFIDYDHLLTKYRGRYCEPGVDESTSESNTRQGLMFYELNSWDPAGTTPWKRDTAEGELSGTFYGDMLILAKLTRLMDPKAELHHDNDNKSKRSLASRADVVDYLVPYGYARVFHPQIPLHKKIANLVMLQMSIDHDDRRGYAIWTNSNRNTYCALKPEEPKPPTDTPAKTKKWSMEIHGLYPGGVDSADCTRKDSRRSRTVWGYELNKCYNFKEMPDTDCREYVGTKEQGGCSGSLSPHSVLVPNEGYNCIFYFKDDCTNPFDRTSDHSCMSTNTGDGWVSNQIGSFRCLEEKK</sequence>
<dbReference type="Gene3D" id="3.40.50.1110">
    <property type="entry name" value="SGNH hydrolase"/>
    <property type="match status" value="1"/>
</dbReference>
<protein>
    <submittedName>
        <fullName evidence="1">WGS project CBMD000000000 data, contig CS3427_c000025</fullName>
    </submittedName>
</protein>
<dbReference type="PANTHER" id="PTHR37981">
    <property type="entry name" value="LIPASE 2"/>
    <property type="match status" value="1"/>
</dbReference>
<accession>A0A096PCC6</accession>